<dbReference type="InterPro" id="IPR004013">
    <property type="entry name" value="PHP_dom"/>
</dbReference>
<evidence type="ECO:0000313" key="2">
    <source>
        <dbReference type="EMBL" id="RKD96934.1"/>
    </source>
</evidence>
<dbReference type="InterPro" id="IPR052018">
    <property type="entry name" value="PHP_domain"/>
</dbReference>
<sequence>MRKYRADLHTHTVLSPCGDLEMSPVNIVQKASERGIDILGITDHNSTLHAPLIKELAAKEGIMVLMGAEVTTKEEVHCLCFFEDEVKLSEFQKYLDQHLPKIPNDENKFGYQVVVNEKEEIVDEVECLLISGLSQSIEEIERKVHDLEGLFIPAHINKMMNSIISQLGFLPADLNVDALELSHHITKEEFLKKNKYLSKYNFITSSDAHYIENIGNTWTNFFMEELSFCEVRKALRSEKGRKVEIEK</sequence>
<reference evidence="2 3" key="1">
    <citation type="submission" date="2018-09" db="EMBL/GenBank/DDBJ databases">
        <title>Genomic Encyclopedia of Archaeal and Bacterial Type Strains, Phase II (KMG-II): from individual species to whole genera.</title>
        <authorList>
            <person name="Goeker M."/>
        </authorList>
    </citation>
    <scope>NUCLEOTIDE SEQUENCE [LARGE SCALE GENOMIC DNA]</scope>
    <source>
        <strain evidence="2 3">DSM 21950</strain>
    </source>
</reference>
<gene>
    <name evidence="2" type="ORF">BXY64_3886</name>
</gene>
<dbReference type="Pfam" id="PF02811">
    <property type="entry name" value="PHP"/>
    <property type="match status" value="1"/>
</dbReference>
<dbReference type="RefSeq" id="WP_120241580.1">
    <property type="nucleotide sequence ID" value="NZ_RAPQ01000012.1"/>
</dbReference>
<dbReference type="SUPFAM" id="SSF89550">
    <property type="entry name" value="PHP domain-like"/>
    <property type="match status" value="1"/>
</dbReference>
<organism evidence="2 3">
    <name type="scientific">Marinifilum flexuosum</name>
    <dbReference type="NCBI Taxonomy" id="1117708"/>
    <lineage>
        <taxon>Bacteria</taxon>
        <taxon>Pseudomonadati</taxon>
        <taxon>Bacteroidota</taxon>
        <taxon>Bacteroidia</taxon>
        <taxon>Marinilabiliales</taxon>
        <taxon>Marinifilaceae</taxon>
    </lineage>
</organism>
<dbReference type="Gene3D" id="3.20.20.140">
    <property type="entry name" value="Metal-dependent hydrolases"/>
    <property type="match status" value="1"/>
</dbReference>
<dbReference type="Proteomes" id="UP000284531">
    <property type="component" value="Unassembled WGS sequence"/>
</dbReference>
<dbReference type="OrthoDB" id="9791620at2"/>
<dbReference type="PANTHER" id="PTHR42924">
    <property type="entry name" value="EXONUCLEASE"/>
    <property type="match status" value="1"/>
</dbReference>
<protein>
    <recommendedName>
        <fullName evidence="1">Polymerase/histidinol phosphatase N-terminal domain-containing protein</fullName>
    </recommendedName>
</protein>
<dbReference type="GO" id="GO:0004534">
    <property type="term" value="F:5'-3' RNA exonuclease activity"/>
    <property type="evidence" value="ECO:0007669"/>
    <property type="project" value="TreeGrafter"/>
</dbReference>
<dbReference type="SMART" id="SM00481">
    <property type="entry name" value="POLIIIAc"/>
    <property type="match status" value="1"/>
</dbReference>
<keyword evidence="3" id="KW-1185">Reference proteome</keyword>
<accession>A0A419WNF3</accession>
<name>A0A419WNF3_9BACT</name>
<dbReference type="EMBL" id="RAPQ01000012">
    <property type="protein sequence ID" value="RKD96934.1"/>
    <property type="molecule type" value="Genomic_DNA"/>
</dbReference>
<dbReference type="Pfam" id="PF13263">
    <property type="entry name" value="PHP_C"/>
    <property type="match status" value="1"/>
</dbReference>
<dbReference type="GO" id="GO:0035312">
    <property type="term" value="F:5'-3' DNA exonuclease activity"/>
    <property type="evidence" value="ECO:0007669"/>
    <property type="project" value="TreeGrafter"/>
</dbReference>
<dbReference type="CDD" id="cd07432">
    <property type="entry name" value="PHP_HisPPase"/>
    <property type="match status" value="1"/>
</dbReference>
<comment type="caution">
    <text evidence="2">The sequence shown here is derived from an EMBL/GenBank/DDBJ whole genome shotgun (WGS) entry which is preliminary data.</text>
</comment>
<dbReference type="AlphaFoldDB" id="A0A419WNF3"/>
<evidence type="ECO:0000313" key="3">
    <source>
        <dbReference type="Proteomes" id="UP000284531"/>
    </source>
</evidence>
<evidence type="ECO:0000259" key="1">
    <source>
        <dbReference type="SMART" id="SM00481"/>
    </source>
</evidence>
<dbReference type="PANTHER" id="PTHR42924:SF3">
    <property type="entry name" value="POLYMERASE_HISTIDINOL PHOSPHATASE N-TERMINAL DOMAIN-CONTAINING PROTEIN"/>
    <property type="match status" value="1"/>
</dbReference>
<proteinExistence type="predicted"/>
<feature type="domain" description="Polymerase/histidinol phosphatase N-terminal" evidence="1">
    <location>
        <begin position="6"/>
        <end position="74"/>
    </location>
</feature>
<dbReference type="InterPro" id="IPR003141">
    <property type="entry name" value="Pol/His_phosphatase_N"/>
</dbReference>
<dbReference type="InterPro" id="IPR016195">
    <property type="entry name" value="Pol/histidinol_Pase-like"/>
</dbReference>